<accession>A0A7G7MIT7</accession>
<dbReference type="Gene3D" id="3.40.50.1820">
    <property type="entry name" value="alpha/beta hydrolase"/>
    <property type="match status" value="1"/>
</dbReference>
<gene>
    <name evidence="3" type="ORF">H6H00_01060</name>
</gene>
<dbReference type="PANTHER" id="PTHR43265">
    <property type="entry name" value="ESTERASE ESTD"/>
    <property type="match status" value="1"/>
</dbReference>
<dbReference type="InterPro" id="IPR053145">
    <property type="entry name" value="AB_hydrolase_Est10"/>
</dbReference>
<feature type="domain" description="Serine aminopeptidase S33" evidence="2">
    <location>
        <begin position="220"/>
        <end position="326"/>
    </location>
</feature>
<organism evidence="3 4">
    <name type="scientific">Pseudonocardia petroleophila</name>
    <dbReference type="NCBI Taxonomy" id="37331"/>
    <lineage>
        <taxon>Bacteria</taxon>
        <taxon>Bacillati</taxon>
        <taxon>Actinomycetota</taxon>
        <taxon>Actinomycetes</taxon>
        <taxon>Pseudonocardiales</taxon>
        <taxon>Pseudonocardiaceae</taxon>
        <taxon>Pseudonocardia</taxon>
    </lineage>
</organism>
<keyword evidence="4" id="KW-1185">Reference proteome</keyword>
<name>A0A7G7MIT7_9PSEU</name>
<evidence type="ECO:0000313" key="3">
    <source>
        <dbReference type="EMBL" id="QNG52698.1"/>
    </source>
</evidence>
<evidence type="ECO:0000313" key="4">
    <source>
        <dbReference type="Proteomes" id="UP000515728"/>
    </source>
</evidence>
<dbReference type="AlphaFoldDB" id="A0A7G7MIT7"/>
<dbReference type="InterPro" id="IPR029058">
    <property type="entry name" value="AB_hydrolase_fold"/>
</dbReference>
<dbReference type="GO" id="GO:0052689">
    <property type="term" value="F:carboxylic ester hydrolase activity"/>
    <property type="evidence" value="ECO:0007669"/>
    <property type="project" value="TreeGrafter"/>
</dbReference>
<dbReference type="InterPro" id="IPR022742">
    <property type="entry name" value="Hydrolase_4"/>
</dbReference>
<proteinExistence type="predicted"/>
<dbReference type="Proteomes" id="UP000515728">
    <property type="component" value="Chromosome"/>
</dbReference>
<dbReference type="SUPFAM" id="SSF53474">
    <property type="entry name" value="alpha/beta-Hydrolases"/>
    <property type="match status" value="1"/>
</dbReference>
<protein>
    <submittedName>
        <fullName evidence="3">Alpha/beta hydrolase</fullName>
    </submittedName>
</protein>
<reference evidence="3 4" key="1">
    <citation type="submission" date="2020-08" db="EMBL/GenBank/DDBJ databases">
        <authorList>
            <person name="Mo P."/>
        </authorList>
    </citation>
    <scope>NUCLEOTIDE SEQUENCE [LARGE SCALE GENOMIC DNA]</scope>
    <source>
        <strain evidence="3 4">CGMCC 4.1532</strain>
    </source>
</reference>
<dbReference type="PANTHER" id="PTHR43265:SF1">
    <property type="entry name" value="ESTERASE ESTD"/>
    <property type="match status" value="1"/>
</dbReference>
<sequence>MPAPEPGVPRHAATHPRPPGRGGRADPVATVVVLLGVALLGSGCAGPLAATGGLNLTGEWQGRIDVPGAPLDIGITLSADGAGTMDVAAQGATDLPLADVRVEGARFTAAVPGLPGGAAFDGTVAEGAAGIAGDYTQAGQTFPFRLERGAPAPPVRPQEPQPPLPYRAVDISYPSGDLTLAGTLTLPEGPGPFAAVVLITGSGPQDRDESVAGHRPFLVLADALTRAGYAVLRTDDRGVGGSGGDYSRATYEELTADVLAGAAHLASRPEIDPARIGLLGHSEGGSLAPLVAREAAGKVAFVVLMAGPAVSGEDVLVRQNERLLAQAGSPPAEVETQVAYVRELVALLRAQDYDRAAELTRTRIAEQAAALPPAQRPTPEQVDAQAAALVSPVTRALVTYDPAAALGELSVPVLAFYGGKDLQVPAEQSEPRAVALLSGNTDATVRTLPGLNHLMQPADTGSLAEYARIETTVAPDVLDLVTGWLQERF</sequence>
<feature type="region of interest" description="Disordered" evidence="1">
    <location>
        <begin position="1"/>
        <end position="24"/>
    </location>
</feature>
<evidence type="ECO:0000259" key="2">
    <source>
        <dbReference type="Pfam" id="PF12146"/>
    </source>
</evidence>
<dbReference type="EMBL" id="CP060131">
    <property type="protein sequence ID" value="QNG52698.1"/>
    <property type="molecule type" value="Genomic_DNA"/>
</dbReference>
<dbReference type="KEGG" id="ppel:H6H00_01060"/>
<evidence type="ECO:0000256" key="1">
    <source>
        <dbReference type="SAM" id="MobiDB-lite"/>
    </source>
</evidence>
<dbReference type="Pfam" id="PF12146">
    <property type="entry name" value="Hydrolase_4"/>
    <property type="match status" value="1"/>
</dbReference>
<keyword evidence="3" id="KW-0378">Hydrolase</keyword>